<evidence type="ECO:0000313" key="5">
    <source>
        <dbReference type="WBParaSite" id="SPAL_0000352800.1"/>
    </source>
</evidence>
<accession>A0A0N5BBX8</accession>
<dbReference type="PANTHER" id="PTHR46163">
    <property type="entry name" value="TYROSINE-PROTEIN PHOSPHATASE-RELATED"/>
    <property type="match status" value="1"/>
</dbReference>
<keyword evidence="4" id="KW-1185">Reference proteome</keyword>
<dbReference type="PRINTS" id="PR00700">
    <property type="entry name" value="PRTYPHPHTASE"/>
</dbReference>
<dbReference type="InterPro" id="IPR000387">
    <property type="entry name" value="Tyr_Pase_dom"/>
</dbReference>
<dbReference type="PANTHER" id="PTHR46163:SF10">
    <property type="entry name" value="PROTEIN-TYROSINE PHOSPHATASE-RELATED"/>
    <property type="match status" value="1"/>
</dbReference>
<dbReference type="PROSITE" id="PS50055">
    <property type="entry name" value="TYR_PHOSPHATASE_PTP"/>
    <property type="match status" value="1"/>
</dbReference>
<dbReference type="InterPro" id="IPR052782">
    <property type="entry name" value="Oocyte-zygote_transition_reg"/>
</dbReference>
<feature type="compositionally biased region" description="Basic residues" evidence="1">
    <location>
        <begin position="415"/>
        <end position="426"/>
    </location>
</feature>
<dbReference type="InterPro" id="IPR029021">
    <property type="entry name" value="Prot-tyrosine_phosphatase-like"/>
</dbReference>
<dbReference type="WBParaSite" id="SPAL_0000352800.1">
    <property type="protein sequence ID" value="SPAL_0000352800.1"/>
    <property type="gene ID" value="SPAL_0000352800"/>
</dbReference>
<dbReference type="GO" id="GO:0004725">
    <property type="term" value="F:protein tyrosine phosphatase activity"/>
    <property type="evidence" value="ECO:0007669"/>
    <property type="project" value="InterPro"/>
</dbReference>
<dbReference type="CDD" id="cd00047">
    <property type="entry name" value="PTPc"/>
    <property type="match status" value="1"/>
</dbReference>
<evidence type="ECO:0000313" key="4">
    <source>
        <dbReference type="Proteomes" id="UP000046392"/>
    </source>
</evidence>
<feature type="compositionally biased region" description="Polar residues" evidence="1">
    <location>
        <begin position="75"/>
        <end position="88"/>
    </location>
</feature>
<dbReference type="InterPro" id="IPR000242">
    <property type="entry name" value="PTP_cat"/>
</dbReference>
<name>A0A0N5BBX8_STREA</name>
<dbReference type="AlphaFoldDB" id="A0A0N5BBX8"/>
<feature type="compositionally biased region" description="Basic and acidic residues" evidence="1">
    <location>
        <begin position="17"/>
        <end position="26"/>
    </location>
</feature>
<dbReference type="STRING" id="174720.A0A0N5BBX8"/>
<dbReference type="Gene3D" id="3.90.190.10">
    <property type="entry name" value="Protein tyrosine phosphatase superfamily"/>
    <property type="match status" value="1"/>
</dbReference>
<feature type="domain" description="Tyrosine specific protein phosphatases" evidence="3">
    <location>
        <begin position="295"/>
        <end position="367"/>
    </location>
</feature>
<organism evidence="4 5">
    <name type="scientific">Strongyloides papillosus</name>
    <name type="common">Intestinal threadworm</name>
    <dbReference type="NCBI Taxonomy" id="174720"/>
    <lineage>
        <taxon>Eukaryota</taxon>
        <taxon>Metazoa</taxon>
        <taxon>Ecdysozoa</taxon>
        <taxon>Nematoda</taxon>
        <taxon>Chromadorea</taxon>
        <taxon>Rhabditida</taxon>
        <taxon>Tylenchina</taxon>
        <taxon>Panagrolaimomorpha</taxon>
        <taxon>Strongyloidoidea</taxon>
        <taxon>Strongyloididae</taxon>
        <taxon>Strongyloides</taxon>
    </lineage>
</organism>
<feature type="region of interest" description="Disordered" evidence="1">
    <location>
        <begin position="412"/>
        <end position="432"/>
    </location>
</feature>
<sequence>MKKQKHRSKTIITSDNKNSDTKEGTHINKKACKTGKLIKESKVDGKSMSAHGKIANHKQTKSSNRNPRRSGPLSVESQKSTMTVNQASCDKEVSEKKSNILEWYENFTQSELKDYAKILKSPKYLSEKDPDIEAQNDEANDKKSRYDDVLALDRTRVILKRTYHKDQDSDNKKTDFIHANWVTQDKMKNKFILCQGPTTDSVEDMWEMIFQENVGVVVQLCNFIELGETKCNNYLPKKEEPFGLFKVAFVQDVKTDLDNTLVREYEITAPDDTKVKITHFLVQCWPDHLVPKCHLFLVQLLQETKRIAGDRVITTHCSAGIGRSGTYAALEYIYVGMVERKITEPMILIKEMRYQRHGAVQSYVQYLYCLISLVEMFIQNGYLTKDEKYNKLLERYKSYYRKMYIIIERKTKAKAEKKKKDKKRTPPRNNDD</sequence>
<evidence type="ECO:0000259" key="2">
    <source>
        <dbReference type="PROSITE" id="PS50055"/>
    </source>
</evidence>
<feature type="region of interest" description="Disordered" evidence="1">
    <location>
        <begin position="1"/>
        <end position="91"/>
    </location>
</feature>
<dbReference type="PROSITE" id="PS50056">
    <property type="entry name" value="TYR_PHOSPHATASE_2"/>
    <property type="match status" value="1"/>
</dbReference>
<dbReference type="SMART" id="SM00404">
    <property type="entry name" value="PTPc_motif"/>
    <property type="match status" value="1"/>
</dbReference>
<dbReference type="SUPFAM" id="SSF52799">
    <property type="entry name" value="(Phosphotyrosine protein) phosphatases II"/>
    <property type="match status" value="1"/>
</dbReference>
<dbReference type="Proteomes" id="UP000046392">
    <property type="component" value="Unplaced"/>
</dbReference>
<evidence type="ECO:0000256" key="1">
    <source>
        <dbReference type="SAM" id="MobiDB-lite"/>
    </source>
</evidence>
<protein>
    <submittedName>
        <fullName evidence="5">Protein-tyrosine phosphatase</fullName>
    </submittedName>
</protein>
<proteinExistence type="predicted"/>
<reference evidence="5" key="1">
    <citation type="submission" date="2017-02" db="UniProtKB">
        <authorList>
            <consortium name="WormBaseParasite"/>
        </authorList>
    </citation>
    <scope>IDENTIFICATION</scope>
</reference>
<dbReference type="InterPro" id="IPR003595">
    <property type="entry name" value="Tyr_Pase_cat"/>
</dbReference>
<evidence type="ECO:0000259" key="3">
    <source>
        <dbReference type="PROSITE" id="PS50056"/>
    </source>
</evidence>
<feature type="domain" description="Tyrosine-protein phosphatase" evidence="2">
    <location>
        <begin position="111"/>
        <end position="376"/>
    </location>
</feature>
<dbReference type="Pfam" id="PF00102">
    <property type="entry name" value="Y_phosphatase"/>
    <property type="match status" value="1"/>
</dbReference>
<dbReference type="SMART" id="SM00194">
    <property type="entry name" value="PTPc"/>
    <property type="match status" value="1"/>
</dbReference>